<comment type="caution">
    <text evidence="1">The sequence shown here is derived from an EMBL/GenBank/DDBJ whole genome shotgun (WGS) entry which is preliminary data.</text>
</comment>
<evidence type="ECO:0000313" key="1">
    <source>
        <dbReference type="EMBL" id="NVZ10584.1"/>
    </source>
</evidence>
<sequence>MDFCRAMLELAAQLTAAGLEIEQADRHEIGGERFLWITARRGEATIAPD</sequence>
<dbReference type="RefSeq" id="WP_176977320.1">
    <property type="nucleotide sequence ID" value="NZ_JABZEO010000010.1"/>
</dbReference>
<dbReference type="AlphaFoldDB" id="A0A850R9I0"/>
<keyword evidence="2" id="KW-1185">Reference proteome</keyword>
<evidence type="ECO:0000313" key="2">
    <source>
        <dbReference type="Proteomes" id="UP000592294"/>
    </source>
</evidence>
<organism evidence="1 2">
    <name type="scientific">Allochromatium humboldtianum</name>
    <dbReference type="NCBI Taxonomy" id="504901"/>
    <lineage>
        <taxon>Bacteria</taxon>
        <taxon>Pseudomonadati</taxon>
        <taxon>Pseudomonadota</taxon>
        <taxon>Gammaproteobacteria</taxon>
        <taxon>Chromatiales</taxon>
        <taxon>Chromatiaceae</taxon>
        <taxon>Allochromatium</taxon>
    </lineage>
</organism>
<dbReference type="EMBL" id="JABZEO010000010">
    <property type="protein sequence ID" value="NVZ10584.1"/>
    <property type="molecule type" value="Genomic_DNA"/>
</dbReference>
<dbReference type="Proteomes" id="UP000592294">
    <property type="component" value="Unassembled WGS sequence"/>
</dbReference>
<gene>
    <name evidence="1" type="ORF">HW932_15065</name>
</gene>
<proteinExistence type="predicted"/>
<accession>A0A850R9I0</accession>
<name>A0A850R9I0_9GAMM</name>
<reference evidence="1 2" key="1">
    <citation type="submission" date="2020-06" db="EMBL/GenBank/DDBJ databases">
        <title>Whole-genome sequence of Allochromatium humboldtianum DSM 21881, type strain.</title>
        <authorList>
            <person name="Kyndt J.A."/>
            <person name="Meyer T.E."/>
        </authorList>
    </citation>
    <scope>NUCLEOTIDE SEQUENCE [LARGE SCALE GENOMIC DNA]</scope>
    <source>
        <strain evidence="1 2">DSM 21881</strain>
    </source>
</reference>
<protein>
    <submittedName>
        <fullName evidence="1">Uncharacterized protein</fullName>
    </submittedName>
</protein>